<dbReference type="AlphaFoldDB" id="A0A9R1WE12"/>
<dbReference type="PANTHER" id="PTHR10492">
    <property type="match status" value="1"/>
</dbReference>
<evidence type="ECO:0000313" key="2">
    <source>
        <dbReference type="Proteomes" id="UP000235145"/>
    </source>
</evidence>
<keyword evidence="2" id="KW-1185">Reference proteome</keyword>
<dbReference type="InterPro" id="IPR027417">
    <property type="entry name" value="P-loop_NTPase"/>
</dbReference>
<evidence type="ECO:0000313" key="1">
    <source>
        <dbReference type="EMBL" id="KAJ0222014.1"/>
    </source>
</evidence>
<dbReference type="SUPFAM" id="SSF52540">
    <property type="entry name" value="P-loop containing nucleoside triphosphate hydrolases"/>
    <property type="match status" value="1"/>
</dbReference>
<comment type="caution">
    <text evidence="1">The sequence shown here is derived from an EMBL/GenBank/DDBJ whole genome shotgun (WGS) entry which is preliminary data.</text>
</comment>
<accession>A0A9R1WE12</accession>
<evidence type="ECO:0008006" key="3">
    <source>
        <dbReference type="Google" id="ProtNLM"/>
    </source>
</evidence>
<dbReference type="Proteomes" id="UP000235145">
    <property type="component" value="Unassembled WGS sequence"/>
</dbReference>
<organism evidence="1 2">
    <name type="scientific">Lactuca sativa</name>
    <name type="common">Garden lettuce</name>
    <dbReference type="NCBI Taxonomy" id="4236"/>
    <lineage>
        <taxon>Eukaryota</taxon>
        <taxon>Viridiplantae</taxon>
        <taxon>Streptophyta</taxon>
        <taxon>Embryophyta</taxon>
        <taxon>Tracheophyta</taxon>
        <taxon>Spermatophyta</taxon>
        <taxon>Magnoliopsida</taxon>
        <taxon>eudicotyledons</taxon>
        <taxon>Gunneridae</taxon>
        <taxon>Pentapetalae</taxon>
        <taxon>asterids</taxon>
        <taxon>campanulids</taxon>
        <taxon>Asterales</taxon>
        <taxon>Asteraceae</taxon>
        <taxon>Cichorioideae</taxon>
        <taxon>Cichorieae</taxon>
        <taxon>Lactucinae</taxon>
        <taxon>Lactuca</taxon>
    </lineage>
</organism>
<sequence length="109" mass="12077">MDGLCNGTRLIVSQLLPTVVEATIMTGTCIGKRSLKKIGIYLPQPIFTHGQLYVALSRATSPSSLKIMINNDENTCQNQTINVVFKEYLSIFNNAIKILGKRTNQGYIE</sequence>
<dbReference type="PANTHER" id="PTHR10492:SF96">
    <property type="entry name" value="ATP-DEPENDENT DNA HELICASE"/>
    <property type="match status" value="1"/>
</dbReference>
<gene>
    <name evidence="1" type="ORF">LSAT_V11C200052010</name>
</gene>
<proteinExistence type="predicted"/>
<reference evidence="1 2" key="1">
    <citation type="journal article" date="2017" name="Nat. Commun.">
        <title>Genome assembly with in vitro proximity ligation data and whole-genome triplication in lettuce.</title>
        <authorList>
            <person name="Reyes-Chin-Wo S."/>
            <person name="Wang Z."/>
            <person name="Yang X."/>
            <person name="Kozik A."/>
            <person name="Arikit S."/>
            <person name="Song C."/>
            <person name="Xia L."/>
            <person name="Froenicke L."/>
            <person name="Lavelle D.O."/>
            <person name="Truco M.J."/>
            <person name="Xia R."/>
            <person name="Zhu S."/>
            <person name="Xu C."/>
            <person name="Xu H."/>
            <person name="Xu X."/>
            <person name="Cox K."/>
            <person name="Korf I."/>
            <person name="Meyers B.C."/>
            <person name="Michelmore R.W."/>
        </authorList>
    </citation>
    <scope>NUCLEOTIDE SEQUENCE [LARGE SCALE GENOMIC DNA]</scope>
    <source>
        <strain evidence="2">cv. Salinas</strain>
        <tissue evidence="1">Seedlings</tissue>
    </source>
</reference>
<name>A0A9R1WE12_LACSA</name>
<protein>
    <recommendedName>
        <fullName evidence="3">ATP-dependent DNA helicase</fullName>
    </recommendedName>
</protein>
<dbReference type="EMBL" id="NBSK02000002">
    <property type="protein sequence ID" value="KAJ0222014.1"/>
    <property type="molecule type" value="Genomic_DNA"/>
</dbReference>